<dbReference type="PANTHER" id="PTHR31533:SF35">
    <property type="entry name" value="GPI-ANCHORED PROTEIN LLG2-RELATED"/>
    <property type="match status" value="1"/>
</dbReference>
<evidence type="ECO:0000313" key="5">
    <source>
        <dbReference type="RefSeq" id="XP_056693738.1"/>
    </source>
</evidence>
<organism evidence="4 5">
    <name type="scientific">Spinacia oleracea</name>
    <name type="common">Spinach</name>
    <dbReference type="NCBI Taxonomy" id="3562"/>
    <lineage>
        <taxon>Eukaryota</taxon>
        <taxon>Viridiplantae</taxon>
        <taxon>Streptophyta</taxon>
        <taxon>Embryophyta</taxon>
        <taxon>Tracheophyta</taxon>
        <taxon>Spermatophyta</taxon>
        <taxon>Magnoliopsida</taxon>
        <taxon>eudicotyledons</taxon>
        <taxon>Gunneridae</taxon>
        <taxon>Pentapetalae</taxon>
        <taxon>Caryophyllales</taxon>
        <taxon>Chenopodiaceae</taxon>
        <taxon>Chenopodioideae</taxon>
        <taxon>Anserineae</taxon>
        <taxon>Spinacia</taxon>
    </lineage>
</organism>
<feature type="chain" id="PRO_5046059911" evidence="2">
    <location>
        <begin position="26"/>
        <end position="173"/>
    </location>
</feature>
<keyword evidence="4" id="KW-1185">Reference proteome</keyword>
<sequence>MATETDFKLSTILLFLFLLFAYASASETDQMIQIIHPRLSTARTLLQAQKDCTVNFENLNYTIITSRCEGPNYPPNLCCEAFKDFACPYADELNDETNNCARTMFSYIKLHGQYPPGLFANECCNSNRCIECTDSQSSPHHDAPTPSAAVRHSLHWFLISIFLLFLLCGLFSF</sequence>
<dbReference type="InterPro" id="IPR058888">
    <property type="entry name" value="LLG1-like"/>
</dbReference>
<keyword evidence="1" id="KW-0812">Transmembrane</keyword>
<dbReference type="RefSeq" id="XP_056693738.1">
    <property type="nucleotide sequence ID" value="XM_056837760.1"/>
</dbReference>
<keyword evidence="2" id="KW-0732">Signal</keyword>
<dbReference type="GeneID" id="130468092"/>
<accession>A0ABM3RDR3</accession>
<dbReference type="Pfam" id="PF26578">
    <property type="entry name" value="LLG1"/>
    <property type="match status" value="1"/>
</dbReference>
<keyword evidence="1" id="KW-1133">Transmembrane helix</keyword>
<evidence type="ECO:0000256" key="2">
    <source>
        <dbReference type="SAM" id="SignalP"/>
    </source>
</evidence>
<feature type="domain" description="GPI-anchored protein LLG1-like" evidence="3">
    <location>
        <begin position="54"/>
        <end position="129"/>
    </location>
</feature>
<evidence type="ECO:0000313" key="4">
    <source>
        <dbReference type="Proteomes" id="UP000813463"/>
    </source>
</evidence>
<feature type="signal peptide" evidence="2">
    <location>
        <begin position="1"/>
        <end position="25"/>
    </location>
</feature>
<dbReference type="Proteomes" id="UP000813463">
    <property type="component" value="Chromosome 2"/>
</dbReference>
<gene>
    <name evidence="5" type="primary">LOC130468092</name>
</gene>
<evidence type="ECO:0000256" key="1">
    <source>
        <dbReference type="SAM" id="Phobius"/>
    </source>
</evidence>
<evidence type="ECO:0000259" key="3">
    <source>
        <dbReference type="Pfam" id="PF26578"/>
    </source>
</evidence>
<proteinExistence type="predicted"/>
<dbReference type="PANTHER" id="PTHR31533">
    <property type="entry name" value="GPI-ANCHORED PROTEIN LLG1-RELATED-RELATED"/>
    <property type="match status" value="1"/>
</dbReference>
<name>A0ABM3RDR3_SPIOL</name>
<reference evidence="5" key="2">
    <citation type="submission" date="2025-08" db="UniProtKB">
        <authorList>
            <consortium name="RefSeq"/>
        </authorList>
    </citation>
    <scope>IDENTIFICATION</scope>
    <source>
        <tissue evidence="5">Leaf</tissue>
    </source>
</reference>
<dbReference type="InterPro" id="IPR039307">
    <property type="entry name" value="LORELEI-like"/>
</dbReference>
<keyword evidence="1" id="KW-0472">Membrane</keyword>
<reference evidence="4" key="1">
    <citation type="journal article" date="2021" name="Nat. Commun.">
        <title>Genomic analyses provide insights into spinach domestication and the genetic basis of agronomic traits.</title>
        <authorList>
            <person name="Cai X."/>
            <person name="Sun X."/>
            <person name="Xu C."/>
            <person name="Sun H."/>
            <person name="Wang X."/>
            <person name="Ge C."/>
            <person name="Zhang Z."/>
            <person name="Wang Q."/>
            <person name="Fei Z."/>
            <person name="Jiao C."/>
            <person name="Wang Q."/>
        </authorList>
    </citation>
    <scope>NUCLEOTIDE SEQUENCE [LARGE SCALE GENOMIC DNA]</scope>
    <source>
        <strain evidence="4">cv. Varoflay</strain>
    </source>
</reference>
<protein>
    <submittedName>
        <fullName evidence="5">GPI-anchored protein LLG1 isoform X1</fullName>
    </submittedName>
</protein>
<feature type="transmembrane region" description="Helical" evidence="1">
    <location>
        <begin position="154"/>
        <end position="172"/>
    </location>
</feature>